<evidence type="ECO:0000256" key="1">
    <source>
        <dbReference type="ARBA" id="ARBA00022490"/>
    </source>
</evidence>
<dbReference type="InterPro" id="IPR003753">
    <property type="entry name" value="Exonuc_VII_L"/>
</dbReference>
<keyword evidence="3 5" id="KW-0378">Hydrolase</keyword>
<evidence type="ECO:0000259" key="8">
    <source>
        <dbReference type="Pfam" id="PF13742"/>
    </source>
</evidence>
<evidence type="ECO:0000256" key="3">
    <source>
        <dbReference type="ARBA" id="ARBA00022801"/>
    </source>
</evidence>
<organism evidence="9 10">
    <name type="scientific">Paenibacillus aestuarii</name>
    <dbReference type="NCBI Taxonomy" id="516965"/>
    <lineage>
        <taxon>Bacteria</taxon>
        <taxon>Bacillati</taxon>
        <taxon>Bacillota</taxon>
        <taxon>Bacilli</taxon>
        <taxon>Bacillales</taxon>
        <taxon>Paenibacillaceae</taxon>
        <taxon>Paenibacillus</taxon>
    </lineage>
</organism>
<protein>
    <recommendedName>
        <fullName evidence="5">Exodeoxyribonuclease 7 large subunit</fullName>
        <ecNumber evidence="5">3.1.11.6</ecNumber>
    </recommendedName>
    <alternativeName>
        <fullName evidence="5">Exodeoxyribonuclease VII large subunit</fullName>
        <shortName evidence="5">Exonuclease VII large subunit</shortName>
    </alternativeName>
</protein>
<name>A0ABW0K4H7_9BACL</name>
<sequence length="460" mass="52281">MARNETKIFSVKDLNRYIKLLLEGDNRLQDVWVRGEISNFTHHSSGHMYFTLKDADGRLKSIMFASHNQRLGFIPKEGTRVIARGNISVYERDGAYQFYVTSMQPDGIGSLYLAYEQLKKKLEGEGLFAAERKKPIPRFPRAIGVITSPTGAAVRDVIITLQRRFPSIPILLYPVLVQGAQAAPSIVKAIEAMNRLGEADVLIVGRGGGSLEELWAFNEEAVARSIARSAIPVISAVGHETDFTIADFVADLRAPTPTAAAELAVPHHLELKQQLAQQAQRLHYGLLQQLRRKQERLARANRSPFLTNPRRQLLMQPAERLDRLAEQLGYRMRQRLQRLAERHMKLERKLSSFNPKEQAVFAKRRLDTSNRQLLTAMQSLLRGKRQEWQSSVRHLDALSPLKVMQRGYSLAYDEAEQKLIRSVDQVQVGDVVKIRLKDGRLDCHVWGMEENKHVESRDGN</sequence>
<evidence type="ECO:0000256" key="6">
    <source>
        <dbReference type="RuleBase" id="RU004355"/>
    </source>
</evidence>
<feature type="domain" description="OB-fold nucleic acid binding" evidence="8">
    <location>
        <begin position="9"/>
        <end position="104"/>
    </location>
</feature>
<dbReference type="EC" id="3.1.11.6" evidence="5"/>
<comment type="catalytic activity">
    <reaction evidence="5 6">
        <text>Exonucleolytic cleavage in either 5'- to 3'- or 3'- to 5'-direction to yield nucleoside 5'-phosphates.</text>
        <dbReference type="EC" id="3.1.11.6"/>
    </reaction>
</comment>
<proteinExistence type="inferred from homology"/>
<dbReference type="NCBIfam" id="TIGR00237">
    <property type="entry name" value="xseA"/>
    <property type="match status" value="1"/>
</dbReference>
<dbReference type="CDD" id="cd04489">
    <property type="entry name" value="ExoVII_LU_OBF"/>
    <property type="match status" value="1"/>
</dbReference>
<dbReference type="RefSeq" id="WP_270885806.1">
    <property type="nucleotide sequence ID" value="NZ_JAQFVF010000092.1"/>
</dbReference>
<reference evidence="10" key="1">
    <citation type="journal article" date="2019" name="Int. J. Syst. Evol. Microbiol.">
        <title>The Global Catalogue of Microorganisms (GCM) 10K type strain sequencing project: providing services to taxonomists for standard genome sequencing and annotation.</title>
        <authorList>
            <consortium name="The Broad Institute Genomics Platform"/>
            <consortium name="The Broad Institute Genome Sequencing Center for Infectious Disease"/>
            <person name="Wu L."/>
            <person name="Ma J."/>
        </authorList>
    </citation>
    <scope>NUCLEOTIDE SEQUENCE [LARGE SCALE GENOMIC DNA]</scope>
    <source>
        <strain evidence="10">KACC 11904</strain>
    </source>
</reference>
<dbReference type="InterPro" id="IPR020579">
    <property type="entry name" value="Exonuc_VII_lsu_C"/>
</dbReference>
<comment type="subcellular location">
    <subcellularLocation>
        <location evidence="5 6">Cytoplasm</location>
    </subcellularLocation>
</comment>
<evidence type="ECO:0000256" key="4">
    <source>
        <dbReference type="ARBA" id="ARBA00022839"/>
    </source>
</evidence>
<evidence type="ECO:0000313" key="10">
    <source>
        <dbReference type="Proteomes" id="UP001596044"/>
    </source>
</evidence>
<accession>A0ABW0K4H7</accession>
<dbReference type="PANTHER" id="PTHR30008:SF0">
    <property type="entry name" value="EXODEOXYRIBONUCLEASE 7 LARGE SUBUNIT"/>
    <property type="match status" value="1"/>
</dbReference>
<evidence type="ECO:0000313" key="9">
    <source>
        <dbReference type="EMBL" id="MFC5447966.1"/>
    </source>
</evidence>
<keyword evidence="1 5" id="KW-0963">Cytoplasm</keyword>
<dbReference type="GO" id="GO:0008855">
    <property type="term" value="F:exodeoxyribonuclease VII activity"/>
    <property type="evidence" value="ECO:0007669"/>
    <property type="project" value="UniProtKB-EC"/>
</dbReference>
<dbReference type="Pfam" id="PF02601">
    <property type="entry name" value="Exonuc_VII_L"/>
    <property type="match status" value="1"/>
</dbReference>
<dbReference type="EMBL" id="JBHSMJ010000009">
    <property type="protein sequence ID" value="MFC5447966.1"/>
    <property type="molecule type" value="Genomic_DNA"/>
</dbReference>
<comment type="subunit">
    <text evidence="5">Heterooligomer composed of large and small subunits.</text>
</comment>
<dbReference type="Proteomes" id="UP001596044">
    <property type="component" value="Unassembled WGS sequence"/>
</dbReference>
<keyword evidence="4 5" id="KW-0269">Exonuclease</keyword>
<evidence type="ECO:0000256" key="5">
    <source>
        <dbReference type="HAMAP-Rule" id="MF_00378"/>
    </source>
</evidence>
<feature type="domain" description="Exonuclease VII large subunit C-terminal" evidence="7">
    <location>
        <begin position="127"/>
        <end position="443"/>
    </location>
</feature>
<dbReference type="Pfam" id="PF13742">
    <property type="entry name" value="tRNA_anti_2"/>
    <property type="match status" value="1"/>
</dbReference>
<dbReference type="HAMAP" id="MF_00378">
    <property type="entry name" value="Exonuc_7_L"/>
    <property type="match status" value="1"/>
</dbReference>
<keyword evidence="2 5" id="KW-0540">Nuclease</keyword>
<keyword evidence="10" id="KW-1185">Reference proteome</keyword>
<evidence type="ECO:0000259" key="7">
    <source>
        <dbReference type="Pfam" id="PF02601"/>
    </source>
</evidence>
<evidence type="ECO:0000256" key="2">
    <source>
        <dbReference type="ARBA" id="ARBA00022722"/>
    </source>
</evidence>
<comment type="function">
    <text evidence="5">Bidirectionally degrades single-stranded DNA into large acid-insoluble oligonucleotides, which are then degraded further into small acid-soluble oligonucleotides.</text>
</comment>
<gene>
    <name evidence="5 9" type="primary">xseA</name>
    <name evidence="9" type="ORF">ACFPOG_06825</name>
</gene>
<dbReference type="InterPro" id="IPR025824">
    <property type="entry name" value="OB-fold_nuc-bd_dom"/>
</dbReference>
<comment type="similarity">
    <text evidence="5 6">Belongs to the XseA family.</text>
</comment>
<comment type="caution">
    <text evidence="9">The sequence shown here is derived from an EMBL/GenBank/DDBJ whole genome shotgun (WGS) entry which is preliminary data.</text>
</comment>
<dbReference type="PANTHER" id="PTHR30008">
    <property type="entry name" value="EXODEOXYRIBONUCLEASE 7 LARGE SUBUNIT"/>
    <property type="match status" value="1"/>
</dbReference>